<name>A0AAW0KKF3_QUESU</name>
<organism evidence="2 3">
    <name type="scientific">Quercus suber</name>
    <name type="common">Cork oak</name>
    <dbReference type="NCBI Taxonomy" id="58331"/>
    <lineage>
        <taxon>Eukaryota</taxon>
        <taxon>Viridiplantae</taxon>
        <taxon>Streptophyta</taxon>
        <taxon>Embryophyta</taxon>
        <taxon>Tracheophyta</taxon>
        <taxon>Spermatophyta</taxon>
        <taxon>Magnoliopsida</taxon>
        <taxon>eudicotyledons</taxon>
        <taxon>Gunneridae</taxon>
        <taxon>Pentapetalae</taxon>
        <taxon>rosids</taxon>
        <taxon>fabids</taxon>
        <taxon>Fagales</taxon>
        <taxon>Fagaceae</taxon>
        <taxon>Quercus</taxon>
    </lineage>
</organism>
<accession>A0AAW0KKF3</accession>
<proteinExistence type="predicted"/>
<evidence type="ECO:0000313" key="3">
    <source>
        <dbReference type="Proteomes" id="UP000237347"/>
    </source>
</evidence>
<dbReference type="InterPro" id="IPR053781">
    <property type="entry name" value="F-box_AtFBL13-like"/>
</dbReference>
<reference evidence="2 3" key="1">
    <citation type="journal article" date="2018" name="Sci. Data">
        <title>The draft genome sequence of cork oak.</title>
        <authorList>
            <person name="Ramos A.M."/>
            <person name="Usie A."/>
            <person name="Barbosa P."/>
            <person name="Barros P.M."/>
            <person name="Capote T."/>
            <person name="Chaves I."/>
            <person name="Simoes F."/>
            <person name="Abreu I."/>
            <person name="Carrasquinho I."/>
            <person name="Faro C."/>
            <person name="Guimaraes J.B."/>
            <person name="Mendonca D."/>
            <person name="Nobrega F."/>
            <person name="Rodrigues L."/>
            <person name="Saibo N.J.M."/>
            <person name="Varela M.C."/>
            <person name="Egas C."/>
            <person name="Matos J."/>
            <person name="Miguel C.M."/>
            <person name="Oliveira M.M."/>
            <person name="Ricardo C.P."/>
            <person name="Goncalves S."/>
        </authorList>
    </citation>
    <scope>NUCLEOTIDE SEQUENCE [LARGE SCALE GENOMIC DNA]</scope>
    <source>
        <strain evidence="3">cv. HL8</strain>
    </source>
</reference>
<comment type="caution">
    <text evidence="2">The sequence shown here is derived from an EMBL/GenBank/DDBJ whole genome shotgun (WGS) entry which is preliminary data.</text>
</comment>
<dbReference type="EMBL" id="PKMF04000295">
    <property type="protein sequence ID" value="KAK7838918.1"/>
    <property type="molecule type" value="Genomic_DNA"/>
</dbReference>
<evidence type="ECO:0000313" key="2">
    <source>
        <dbReference type="EMBL" id="KAK7838918.1"/>
    </source>
</evidence>
<dbReference type="Proteomes" id="UP000237347">
    <property type="component" value="Unassembled WGS sequence"/>
</dbReference>
<sequence length="151" mass="17749">MDESGLTQQPKKLKLNEERDAVDRNIKCLQNLPEEILRYIISLLPTKDAIRTSVLCKRWEYLWTSIPNLDFKGLELAKRKQFMNFVERVLLLRDSSDIKTFTLSCDVLRDASHVSAWISAAVRRNVQQLYIGLYDFRKPFSLPHSLNKRCY</sequence>
<dbReference type="InterPro" id="IPR001810">
    <property type="entry name" value="F-box_dom"/>
</dbReference>
<dbReference type="PANTHER" id="PTHR31293">
    <property type="entry name" value="RNI-LIKE SUPERFAMILY PROTEIN"/>
    <property type="match status" value="1"/>
</dbReference>
<dbReference type="SUPFAM" id="SSF81383">
    <property type="entry name" value="F-box domain"/>
    <property type="match status" value="1"/>
</dbReference>
<dbReference type="Gene3D" id="1.20.1280.50">
    <property type="match status" value="1"/>
</dbReference>
<keyword evidence="3" id="KW-1185">Reference proteome</keyword>
<dbReference type="PANTHER" id="PTHR31293:SF12">
    <property type="entry name" value="RNI-LIKE SUPERFAMILY PROTEIN"/>
    <property type="match status" value="1"/>
</dbReference>
<evidence type="ECO:0000259" key="1">
    <source>
        <dbReference type="PROSITE" id="PS50181"/>
    </source>
</evidence>
<dbReference type="InterPro" id="IPR055294">
    <property type="entry name" value="FBL60-like"/>
</dbReference>
<dbReference type="Pfam" id="PF00646">
    <property type="entry name" value="F-box"/>
    <property type="match status" value="1"/>
</dbReference>
<gene>
    <name evidence="2" type="ORF">CFP56_018934</name>
</gene>
<dbReference type="CDD" id="cd22160">
    <property type="entry name" value="F-box_AtFBL13-like"/>
    <property type="match status" value="1"/>
</dbReference>
<dbReference type="InterPro" id="IPR036047">
    <property type="entry name" value="F-box-like_dom_sf"/>
</dbReference>
<feature type="domain" description="F-box" evidence="1">
    <location>
        <begin position="26"/>
        <end position="74"/>
    </location>
</feature>
<protein>
    <submittedName>
        <fullName evidence="2">F-box protein</fullName>
    </submittedName>
</protein>
<dbReference type="PROSITE" id="PS50181">
    <property type="entry name" value="FBOX"/>
    <property type="match status" value="1"/>
</dbReference>
<dbReference type="SMART" id="SM00256">
    <property type="entry name" value="FBOX"/>
    <property type="match status" value="1"/>
</dbReference>
<dbReference type="AlphaFoldDB" id="A0AAW0KKF3"/>